<dbReference type="Pfam" id="PF04214">
    <property type="entry name" value="DUF411"/>
    <property type="match status" value="1"/>
</dbReference>
<keyword evidence="3" id="KW-1185">Reference proteome</keyword>
<sequence>MKHDKRIGLLALAVLTLAKAPAVAGETSVTVTKSPSCGCCQGWVDHMIDNGYEVRVIETEDLTPVKHRLGVPDSLGSCHTAEIGGYVIEGHVPAATIGRLLAEKPRVSGIAAPGMPQGSPGMAGEREPFMVMSFGPAGILPFQKID</sequence>
<evidence type="ECO:0000256" key="1">
    <source>
        <dbReference type="SAM" id="SignalP"/>
    </source>
</evidence>
<protein>
    <recommendedName>
        <fullName evidence="4">Metal-binding protein</fullName>
    </recommendedName>
</protein>
<dbReference type="eggNOG" id="COG3019">
    <property type="taxonomic scope" value="Bacteria"/>
</dbReference>
<proteinExistence type="predicted"/>
<reference evidence="2 3" key="1">
    <citation type="journal article" date="2011" name="Stand. Genomic Sci.">
        <title>Complete genome sequence of Rhodospirillum rubrum type strain (S1).</title>
        <authorList>
            <person name="Munk A.C."/>
            <person name="Copeland A."/>
            <person name="Lucas S."/>
            <person name="Lapidus A."/>
            <person name="Del Rio T.G."/>
            <person name="Barry K."/>
            <person name="Detter J.C."/>
            <person name="Hammon N."/>
            <person name="Israni S."/>
            <person name="Pitluck S."/>
            <person name="Brettin T."/>
            <person name="Bruce D."/>
            <person name="Han C."/>
            <person name="Tapia R."/>
            <person name="Gilna P."/>
            <person name="Schmutz J."/>
            <person name="Larimer F."/>
            <person name="Land M."/>
            <person name="Kyrpides N.C."/>
            <person name="Mavromatis K."/>
            <person name="Richardson P."/>
            <person name="Rohde M."/>
            <person name="Goker M."/>
            <person name="Klenk H.P."/>
            <person name="Zhang Y."/>
            <person name="Roberts G.P."/>
            <person name="Reslewic S."/>
            <person name="Schwartz D.C."/>
        </authorList>
    </citation>
    <scope>NUCLEOTIDE SEQUENCE [LARGE SCALE GENOMIC DNA]</scope>
    <source>
        <strain evidence="3">ATCC 11170 / ATH 1.1.1 / DSM 467 / LMG 4362 / NCIMB 8255 / S1</strain>
    </source>
</reference>
<dbReference type="PATRIC" id="fig|269796.9.peg.1773"/>
<dbReference type="EnsemblBacteria" id="ABC22495">
    <property type="protein sequence ID" value="ABC22495"/>
    <property type="gene ID" value="Rru_A1695"/>
</dbReference>
<dbReference type="HOGENOM" id="CLU_112034_0_0_5"/>
<name>Q2RTQ0_RHORT</name>
<evidence type="ECO:0000313" key="3">
    <source>
        <dbReference type="Proteomes" id="UP000001929"/>
    </source>
</evidence>
<dbReference type="AlphaFoldDB" id="Q2RTQ0"/>
<dbReference type="STRING" id="269796.Rru_A1695"/>
<dbReference type="KEGG" id="rru:Rru_A1695"/>
<dbReference type="EMBL" id="CP000230">
    <property type="protein sequence ID" value="ABC22495.1"/>
    <property type="molecule type" value="Genomic_DNA"/>
</dbReference>
<accession>Q2RTQ0</accession>
<organism evidence="2 3">
    <name type="scientific">Rhodospirillum rubrum (strain ATCC 11170 / ATH 1.1.1 / DSM 467 / LMG 4362 / NCIMB 8255 / S1)</name>
    <dbReference type="NCBI Taxonomy" id="269796"/>
    <lineage>
        <taxon>Bacteria</taxon>
        <taxon>Pseudomonadati</taxon>
        <taxon>Pseudomonadota</taxon>
        <taxon>Alphaproteobacteria</taxon>
        <taxon>Rhodospirillales</taxon>
        <taxon>Rhodospirillaceae</taxon>
        <taxon>Rhodospirillum</taxon>
    </lineage>
</organism>
<dbReference type="PhylomeDB" id="Q2RTQ0"/>
<feature type="signal peptide" evidence="1">
    <location>
        <begin position="1"/>
        <end position="24"/>
    </location>
</feature>
<feature type="chain" id="PRO_5004214645" description="Metal-binding protein" evidence="1">
    <location>
        <begin position="25"/>
        <end position="146"/>
    </location>
</feature>
<evidence type="ECO:0008006" key="4">
    <source>
        <dbReference type="Google" id="ProtNLM"/>
    </source>
</evidence>
<gene>
    <name evidence="2" type="ordered locus">Rru_A1695</name>
</gene>
<dbReference type="Proteomes" id="UP000001929">
    <property type="component" value="Chromosome"/>
</dbReference>
<dbReference type="InterPro" id="IPR007332">
    <property type="entry name" value="DUF411"/>
</dbReference>
<evidence type="ECO:0000313" key="2">
    <source>
        <dbReference type="EMBL" id="ABC22495.1"/>
    </source>
</evidence>
<keyword evidence="1" id="KW-0732">Signal</keyword>
<dbReference type="RefSeq" id="WP_011389385.1">
    <property type="nucleotide sequence ID" value="NC_007643.1"/>
</dbReference>